<feature type="signal peptide" evidence="4">
    <location>
        <begin position="1"/>
        <end position="23"/>
    </location>
</feature>
<dbReference type="InterPro" id="IPR023346">
    <property type="entry name" value="Lysozyme-like_dom_sf"/>
</dbReference>
<dbReference type="EMBL" id="JAJUOS010000012">
    <property type="protein sequence ID" value="MCE5974713.1"/>
    <property type="molecule type" value="Genomic_DNA"/>
</dbReference>
<feature type="chain" id="PRO_5045286509" evidence="4">
    <location>
        <begin position="24"/>
        <end position="645"/>
    </location>
</feature>
<dbReference type="SUPFAM" id="SSF48435">
    <property type="entry name" value="Bacterial muramidases"/>
    <property type="match status" value="1"/>
</dbReference>
<evidence type="ECO:0000313" key="6">
    <source>
        <dbReference type="EMBL" id="MCE5974713.1"/>
    </source>
</evidence>
<organism evidence="6 7">
    <name type="scientific">Rhodobacter flavimaris</name>
    <dbReference type="NCBI Taxonomy" id="2907145"/>
    <lineage>
        <taxon>Bacteria</taxon>
        <taxon>Pseudomonadati</taxon>
        <taxon>Pseudomonadota</taxon>
        <taxon>Alphaproteobacteria</taxon>
        <taxon>Rhodobacterales</taxon>
        <taxon>Rhodobacter group</taxon>
        <taxon>Rhodobacter</taxon>
    </lineage>
</organism>
<sequence>MIRQLTLAALLAASLAIAAPARADDPQALAVAMRAVGASDWDKAQASARSAGPLAFDIVEWHRLRAGEGAFADYADFSRRRADWPGMELLRRKGEATLAGVPADRVIAYFSHSAPQTGDGAIALVDALQTTGQAAQAGTVAAVAWRRLEMSADEQSAFVARHGDLLAEHHGGRMQAMLDAGELDQARRMLDLVTSGTRAVAAARIALQAREKGVDTLVAAVPERMLGSPGLALDRAMWRWRNDLEGAAADLVLERSVDAESLGDPKHWTALRGNLARWFLRAGDARTAYKVAARHRLGAQGSDYAELEWLAGYAALKLGDAPVALQHFEAFSAAVQSPISASRGAYWRGRALERLGKPAEAQAAYAEGARWQTAFYGLLSAERAGVPLDPAFAAPPALPDWRQGSYTGHSVFQAGVLLHEAGQEALAERFLLHLEESLPSDQIAPLAGLALEWKNAHLALSLAKRAANEGVVLVSAYYPIPELTTHDLGVPEELALSIARRESEFDPAVVSHAGARGLMQLMPGTAKMMAAQIGQPYDLGRLTSDPTYNARLGGAYLAKLRSEFGASPVLVAAGYNAGPGRPRRWIEERGDPRLPTADVVDWIEMIPFTETRNYVMRVAESLPVYRARLGKPAVKFSDELRGLAP</sequence>
<dbReference type="Proteomes" id="UP001521181">
    <property type="component" value="Unassembled WGS sequence"/>
</dbReference>
<dbReference type="Gene3D" id="1.25.20.10">
    <property type="entry name" value="Bacterial muramidases"/>
    <property type="match status" value="1"/>
</dbReference>
<dbReference type="RefSeq" id="WP_233677654.1">
    <property type="nucleotide sequence ID" value="NZ_JAJUOS010000012.1"/>
</dbReference>
<name>A0ABS8YYF1_9RHOB</name>
<comment type="similarity">
    <text evidence="2">Belongs to the virb1 family.</text>
</comment>
<dbReference type="InterPro" id="IPR008258">
    <property type="entry name" value="Transglycosylase_SLT_dom_1"/>
</dbReference>
<dbReference type="CDD" id="cd13401">
    <property type="entry name" value="Slt70-like"/>
    <property type="match status" value="1"/>
</dbReference>
<evidence type="ECO:0000313" key="7">
    <source>
        <dbReference type="Proteomes" id="UP001521181"/>
    </source>
</evidence>
<evidence type="ECO:0000256" key="4">
    <source>
        <dbReference type="SAM" id="SignalP"/>
    </source>
</evidence>
<keyword evidence="7" id="KW-1185">Reference proteome</keyword>
<accession>A0ABS8YYF1</accession>
<dbReference type="PROSITE" id="PS00922">
    <property type="entry name" value="TRANSGLYCOSYLASE"/>
    <property type="match status" value="1"/>
</dbReference>
<evidence type="ECO:0000256" key="3">
    <source>
        <dbReference type="ARBA" id="ARBA00022729"/>
    </source>
</evidence>
<evidence type="ECO:0000256" key="2">
    <source>
        <dbReference type="ARBA" id="ARBA00009387"/>
    </source>
</evidence>
<dbReference type="PANTHER" id="PTHR37423:SF2">
    <property type="entry name" value="MEMBRANE-BOUND LYTIC MUREIN TRANSGLYCOSYLASE C"/>
    <property type="match status" value="1"/>
</dbReference>
<comment type="caution">
    <text evidence="6">The sequence shown here is derived from an EMBL/GenBank/DDBJ whole genome shotgun (WGS) entry which is preliminary data.</text>
</comment>
<dbReference type="Gene3D" id="1.10.530.10">
    <property type="match status" value="1"/>
</dbReference>
<dbReference type="SUPFAM" id="SSF53955">
    <property type="entry name" value="Lysozyme-like"/>
    <property type="match status" value="1"/>
</dbReference>
<protein>
    <submittedName>
        <fullName evidence="6">Transglycosylase SLT domain-containing protein</fullName>
    </submittedName>
</protein>
<feature type="domain" description="Transglycosylase SLT" evidence="5">
    <location>
        <begin position="489"/>
        <end position="591"/>
    </location>
</feature>
<gene>
    <name evidence="6" type="ORF">LZA78_14585</name>
</gene>
<dbReference type="PANTHER" id="PTHR37423">
    <property type="entry name" value="SOLUBLE LYTIC MUREIN TRANSGLYCOSYLASE-RELATED"/>
    <property type="match status" value="1"/>
</dbReference>
<keyword evidence="3 4" id="KW-0732">Signal</keyword>
<dbReference type="InterPro" id="IPR008939">
    <property type="entry name" value="Lytic_TGlycosylase_superhlx_U"/>
</dbReference>
<dbReference type="InterPro" id="IPR000189">
    <property type="entry name" value="Transglyc_AS"/>
</dbReference>
<comment type="similarity">
    <text evidence="1">Belongs to the transglycosylase Slt family.</text>
</comment>
<evidence type="ECO:0000256" key="1">
    <source>
        <dbReference type="ARBA" id="ARBA00007734"/>
    </source>
</evidence>
<reference evidence="6 7" key="1">
    <citation type="submission" date="2021-12" db="EMBL/GenBank/DDBJ databases">
        <title>Sinirhodobacter sp. WL0062 is a bacterium isolated from seawater.</title>
        <authorList>
            <person name="Wang L."/>
            <person name="He W."/>
            <person name="Zhang D.-F."/>
        </authorList>
    </citation>
    <scope>NUCLEOTIDE SEQUENCE [LARGE SCALE GENOMIC DNA]</scope>
    <source>
        <strain evidence="6 7">WL0062</strain>
    </source>
</reference>
<dbReference type="Pfam" id="PF01464">
    <property type="entry name" value="SLT"/>
    <property type="match status" value="1"/>
</dbReference>
<evidence type="ECO:0000259" key="5">
    <source>
        <dbReference type="Pfam" id="PF01464"/>
    </source>
</evidence>
<proteinExistence type="inferred from homology"/>